<dbReference type="OrthoDB" id="1939276at2759"/>
<sequence>MGRRNNNKRQKRSCNKSTEALHEDKDRISDLPDEILFHILSFLSTMDVVKTGVLSRRWEHLWTNVQTFWFCGPSRFDEEEIGKFVSSVTQTLFFIESNNIQRFTLKDCVLSARSPKSMNEKEAKRTKELCLHVDKWIRLLVRKNVEGLNLCFSGGCKYQGSVGCCYKLPCHLLFNDTIKSLYLNTCIIDAVRPIQWRSLTKLHLHNIVLSDQLIQNILNGSPLLNLLSLIYCKGISNLSITSSNLRKLHLCISRTSSMVKLSVPNVQTLACIGDIAKYNVIDVSSLVNVRVGYFLGKIDSSYQTIVKRFLENIRNARSFEISTCCIQIADFQHKNIAHCKAKCNMLQQWSFTLSRPTVLV</sequence>
<reference evidence="3 4" key="1">
    <citation type="submission" date="2017-09" db="EMBL/GenBank/DDBJ databases">
        <title>WGS assembly of Aquilegia coerulea Goldsmith.</title>
        <authorList>
            <person name="Hodges S."/>
            <person name="Kramer E."/>
            <person name="Nordborg M."/>
            <person name="Tomkins J."/>
            <person name="Borevitz J."/>
            <person name="Derieg N."/>
            <person name="Yan J."/>
            <person name="Mihaltcheva S."/>
            <person name="Hayes R.D."/>
            <person name="Rokhsar D."/>
        </authorList>
    </citation>
    <scope>NUCLEOTIDE SEQUENCE [LARGE SCALE GENOMIC DNA]</scope>
    <source>
        <strain evidence="4">cv. Goldsmith</strain>
    </source>
</reference>
<organism evidence="3 4">
    <name type="scientific">Aquilegia coerulea</name>
    <name type="common">Rocky mountain columbine</name>
    <dbReference type="NCBI Taxonomy" id="218851"/>
    <lineage>
        <taxon>Eukaryota</taxon>
        <taxon>Viridiplantae</taxon>
        <taxon>Streptophyta</taxon>
        <taxon>Embryophyta</taxon>
        <taxon>Tracheophyta</taxon>
        <taxon>Spermatophyta</taxon>
        <taxon>Magnoliopsida</taxon>
        <taxon>Ranunculales</taxon>
        <taxon>Ranunculaceae</taxon>
        <taxon>Thalictroideae</taxon>
        <taxon>Aquilegia</taxon>
    </lineage>
</organism>
<dbReference type="PROSITE" id="PS50181">
    <property type="entry name" value="FBOX"/>
    <property type="match status" value="1"/>
</dbReference>
<dbReference type="InterPro" id="IPR055357">
    <property type="entry name" value="LRR_At1g61320_AtMIF1"/>
</dbReference>
<dbReference type="SUPFAM" id="SSF81383">
    <property type="entry name" value="F-box domain"/>
    <property type="match status" value="1"/>
</dbReference>
<dbReference type="Proteomes" id="UP000230069">
    <property type="component" value="Unassembled WGS sequence"/>
</dbReference>
<dbReference type="Pfam" id="PF23622">
    <property type="entry name" value="LRR_At1g61320_AtMIF1"/>
    <property type="match status" value="1"/>
</dbReference>
<dbReference type="PANTHER" id="PTHR34145:SF28">
    <property type="entry name" value="F-BOX DOMAIN-CONTAINING PROTEIN"/>
    <property type="match status" value="1"/>
</dbReference>
<dbReference type="InParanoid" id="A0A2G5CA96"/>
<dbReference type="SMART" id="SM00256">
    <property type="entry name" value="FBOX"/>
    <property type="match status" value="1"/>
</dbReference>
<dbReference type="PANTHER" id="PTHR34145">
    <property type="entry name" value="OS02G0105600 PROTEIN"/>
    <property type="match status" value="1"/>
</dbReference>
<dbReference type="AlphaFoldDB" id="A0A2G5CA96"/>
<dbReference type="InterPro" id="IPR053781">
    <property type="entry name" value="F-box_AtFBL13-like"/>
</dbReference>
<dbReference type="InterPro" id="IPR001810">
    <property type="entry name" value="F-box_dom"/>
</dbReference>
<dbReference type="InterPro" id="IPR036047">
    <property type="entry name" value="F-box-like_dom_sf"/>
</dbReference>
<dbReference type="FunCoup" id="A0A2G5CA96">
    <property type="interactions" value="526"/>
</dbReference>
<proteinExistence type="predicted"/>
<keyword evidence="4" id="KW-1185">Reference proteome</keyword>
<feature type="region of interest" description="Disordered" evidence="1">
    <location>
        <begin position="1"/>
        <end position="21"/>
    </location>
</feature>
<protein>
    <recommendedName>
        <fullName evidence="2">F-box domain-containing protein</fullName>
    </recommendedName>
</protein>
<evidence type="ECO:0000313" key="3">
    <source>
        <dbReference type="EMBL" id="PIA27777.1"/>
    </source>
</evidence>
<dbReference type="CDD" id="cd22160">
    <property type="entry name" value="F-box_AtFBL13-like"/>
    <property type="match status" value="1"/>
</dbReference>
<feature type="domain" description="F-box" evidence="2">
    <location>
        <begin position="25"/>
        <end position="69"/>
    </location>
</feature>
<evidence type="ECO:0000259" key="2">
    <source>
        <dbReference type="PROSITE" id="PS50181"/>
    </source>
</evidence>
<evidence type="ECO:0000313" key="4">
    <source>
        <dbReference type="Proteomes" id="UP000230069"/>
    </source>
</evidence>
<evidence type="ECO:0000256" key="1">
    <source>
        <dbReference type="SAM" id="MobiDB-lite"/>
    </source>
</evidence>
<dbReference type="Pfam" id="PF00646">
    <property type="entry name" value="F-box"/>
    <property type="match status" value="1"/>
</dbReference>
<dbReference type="Gene3D" id="1.20.1280.50">
    <property type="match status" value="1"/>
</dbReference>
<dbReference type="EMBL" id="KZ305093">
    <property type="protein sequence ID" value="PIA27777.1"/>
    <property type="molecule type" value="Genomic_DNA"/>
</dbReference>
<feature type="compositionally biased region" description="Basic residues" evidence="1">
    <location>
        <begin position="1"/>
        <end position="14"/>
    </location>
</feature>
<name>A0A2G5CA96_AQUCA</name>
<dbReference type="InterPro" id="IPR053772">
    <property type="entry name" value="At1g61320/At1g61330-like"/>
</dbReference>
<gene>
    <name evidence="3" type="ORF">AQUCO_07600145v1</name>
</gene>
<accession>A0A2G5CA96</accession>
<dbReference type="STRING" id="218851.A0A2G5CA96"/>